<keyword evidence="1" id="KW-0472">Membrane</keyword>
<dbReference type="Proteomes" id="UP000004550">
    <property type="component" value="Chromosome"/>
</dbReference>
<feature type="transmembrane region" description="Helical" evidence="1">
    <location>
        <begin position="7"/>
        <end position="27"/>
    </location>
</feature>
<accession>A0A1L5BML5</accession>
<evidence type="ECO:0000313" key="3">
    <source>
        <dbReference type="Proteomes" id="UP000004550"/>
    </source>
</evidence>
<dbReference type="EMBL" id="CP013070">
    <property type="protein sequence ID" value="APL94078.1"/>
    <property type="molecule type" value="Genomic_DNA"/>
</dbReference>
<dbReference type="AlphaFoldDB" id="A0A1L5BML5"/>
<name>A0A1L5BML5_SPHIB</name>
<gene>
    <name evidence="2" type="ORF">SIDU_05930</name>
</gene>
<proteinExistence type="predicted"/>
<feature type="transmembrane region" description="Helical" evidence="1">
    <location>
        <begin position="81"/>
        <end position="99"/>
    </location>
</feature>
<protein>
    <submittedName>
        <fullName evidence="2">Uncharacterized protein</fullName>
    </submittedName>
</protein>
<sequence length="120" mass="13036">MNDLRDFLAWWALALIAGATVAVGQIAHKMARLDLEMPSDPVKLVAWHKRRKWLAITELSALPAFATLATAGRVYFDLPPILGVLVTMGLGFVGFAMLIDAAKYLFQKRVGIPDGEGEGA</sequence>
<evidence type="ECO:0000313" key="2">
    <source>
        <dbReference type="EMBL" id="APL94078.1"/>
    </source>
</evidence>
<dbReference type="KEGG" id="sinb:SIDU_05930"/>
<evidence type="ECO:0000256" key="1">
    <source>
        <dbReference type="SAM" id="Phobius"/>
    </source>
</evidence>
<organism evidence="2 3">
    <name type="scientific">Sphingobium indicum (strain DSM 16412 / CCM 7286 / MTCC 6364 / B90A)</name>
    <dbReference type="NCBI Taxonomy" id="861109"/>
    <lineage>
        <taxon>Bacteria</taxon>
        <taxon>Pseudomonadati</taxon>
        <taxon>Pseudomonadota</taxon>
        <taxon>Alphaproteobacteria</taxon>
        <taxon>Sphingomonadales</taxon>
        <taxon>Sphingomonadaceae</taxon>
        <taxon>Sphingobium</taxon>
    </lineage>
</organism>
<keyword evidence="1" id="KW-0812">Transmembrane</keyword>
<reference evidence="2 3" key="1">
    <citation type="journal article" date="2012" name="J. Bacteriol.">
        <title>Genome sequence of Sphingobium indicum B90A, a hexachlorocyclohexane-degrading bacterium.</title>
        <authorList>
            <person name="Anand S."/>
            <person name="Sangwan N."/>
            <person name="Lata P."/>
            <person name="Kaur J."/>
            <person name="Dua A."/>
            <person name="Singh A.K."/>
            <person name="Verma M."/>
            <person name="Kaur J."/>
            <person name="Khurana J.P."/>
            <person name="Khurana P."/>
            <person name="Mathur S."/>
            <person name="Lal R."/>
        </authorList>
    </citation>
    <scope>NUCLEOTIDE SEQUENCE [LARGE SCALE GENOMIC DNA]</scope>
    <source>
        <strain evidence="3">DSM 16412 / CCM 7286 / MTCC 6364 / B90A</strain>
    </source>
</reference>
<keyword evidence="1" id="KW-1133">Transmembrane helix</keyword>
<dbReference type="RefSeq" id="WP_007685875.1">
    <property type="nucleotide sequence ID" value="NZ_CP013070.1"/>
</dbReference>